<sequence length="167" mass="19207">MADQHLCHLFLQGGQCLRIPFRRAAVVLRAAQRKEQNVIVWRIEFYLQGLRSFGNLRNAQPSGNNLLKKAPAGEHLIFLRLALEHREILPLLLLGLHLLLERNQQLYEFFFDDGFEQILLHPHTNRLLCIGKIVISADNDNFGAGQFLSDQLAQRESVHKRHLDVGD</sequence>
<protein>
    <submittedName>
        <fullName evidence="1">Uncharacterized protein</fullName>
    </submittedName>
</protein>
<accession>A0A645BLS7</accession>
<organism evidence="1">
    <name type="scientific">bioreactor metagenome</name>
    <dbReference type="NCBI Taxonomy" id="1076179"/>
    <lineage>
        <taxon>unclassified sequences</taxon>
        <taxon>metagenomes</taxon>
        <taxon>ecological metagenomes</taxon>
    </lineage>
</organism>
<proteinExistence type="predicted"/>
<dbReference type="AlphaFoldDB" id="A0A645BLS7"/>
<name>A0A645BLS7_9ZZZZ</name>
<gene>
    <name evidence="1" type="ORF">SDC9_113049</name>
</gene>
<dbReference type="EMBL" id="VSSQ01020911">
    <property type="protein sequence ID" value="MPM66142.1"/>
    <property type="molecule type" value="Genomic_DNA"/>
</dbReference>
<comment type="caution">
    <text evidence="1">The sequence shown here is derived from an EMBL/GenBank/DDBJ whole genome shotgun (WGS) entry which is preliminary data.</text>
</comment>
<reference evidence="1" key="1">
    <citation type="submission" date="2019-08" db="EMBL/GenBank/DDBJ databases">
        <authorList>
            <person name="Kucharzyk K."/>
            <person name="Murdoch R.W."/>
            <person name="Higgins S."/>
            <person name="Loffler F."/>
        </authorList>
    </citation>
    <scope>NUCLEOTIDE SEQUENCE</scope>
</reference>
<evidence type="ECO:0000313" key="1">
    <source>
        <dbReference type="EMBL" id="MPM66142.1"/>
    </source>
</evidence>